<evidence type="ECO:0000259" key="12">
    <source>
        <dbReference type="PROSITE" id="PS50199"/>
    </source>
</evidence>
<keyword evidence="4" id="KW-0808">Transferase</keyword>
<dbReference type="STRING" id="65357.A0A024GVJ9"/>
<evidence type="ECO:0000256" key="9">
    <source>
        <dbReference type="PROSITE-ProRule" id="PRU00104"/>
    </source>
</evidence>
<dbReference type="InterPro" id="IPR000569">
    <property type="entry name" value="HECT_dom"/>
</dbReference>
<evidence type="ECO:0000256" key="5">
    <source>
        <dbReference type="ARBA" id="ARBA00022723"/>
    </source>
</evidence>
<dbReference type="GO" id="GO:0016567">
    <property type="term" value="P:protein ubiquitination"/>
    <property type="evidence" value="ECO:0007669"/>
    <property type="project" value="TreeGrafter"/>
</dbReference>
<evidence type="ECO:0000256" key="10">
    <source>
        <dbReference type="PROSITE-ProRule" id="PRU00322"/>
    </source>
</evidence>
<dbReference type="GO" id="GO:0005737">
    <property type="term" value="C:cytoplasm"/>
    <property type="evidence" value="ECO:0007669"/>
    <property type="project" value="TreeGrafter"/>
</dbReference>
<dbReference type="SUPFAM" id="SSF90209">
    <property type="entry name" value="Ran binding protein zinc finger-like"/>
    <property type="match status" value="1"/>
</dbReference>
<evidence type="ECO:0000313" key="14">
    <source>
        <dbReference type="EMBL" id="CCI50663.1"/>
    </source>
</evidence>
<dbReference type="PROSITE" id="PS01358">
    <property type="entry name" value="ZF_RANBP2_1"/>
    <property type="match status" value="1"/>
</dbReference>
<evidence type="ECO:0000256" key="1">
    <source>
        <dbReference type="ARBA" id="ARBA00000885"/>
    </source>
</evidence>
<comment type="caution">
    <text evidence="14">The sequence shown here is derived from an EMBL/GenBank/DDBJ whole genome shotgun (WGS) entry which is preliminary data.</text>
</comment>
<evidence type="ECO:0000256" key="11">
    <source>
        <dbReference type="SAM" id="Phobius"/>
    </source>
</evidence>
<evidence type="ECO:0000256" key="2">
    <source>
        <dbReference type="ARBA" id="ARBA00004906"/>
    </source>
</evidence>
<dbReference type="InterPro" id="IPR050409">
    <property type="entry name" value="E3_ubiq-protein_ligase"/>
</dbReference>
<dbReference type="PROSITE" id="PS50237">
    <property type="entry name" value="HECT"/>
    <property type="match status" value="1"/>
</dbReference>
<sequence>MIDPTGWISIVGSVIAIIGLVFVYIFVRKIHQYRHTFSFLQSFRSNSQDNLNTTSTILYREELLDSYTEQALWTCSLCQFQNHPDRKCCDLCQTARGLDIFKTWKWFQSKKKTQESVKTKTDPIASPEAIQSIQLAPIQTSKEEIVVHGSDDAIRISIDNERVINEEIVSVENQKESIYFDDATASLPRLNKVQLAAHRRQLWRRLPICDGLHRWVRSTKKQNSDASGDKKIRNGDLDEYESQFIQSDRQSTASVGYIRVRNPQGRLTLNDSESVATDFHYRINVVGNSGTSELVMSLDRIHNLPFPSKIRWFSTELHRLWLPWESGHVRIVVRRDQIVEDSFAILKELKMYQLRQRWRVEFAGEPALDAGGVLREWFTVLFGEIFDPRRGLFTFTNGEDPHYWINTHSNEFYSAQEHLQYFKFAGMLVGKAIMEEQVLPIHLALPFLKHILGIPISFSDLQFLDDQFHRSARMIQQTDDVESLYLDFTVTRSIDPILLETNSQRIKKSDPCIYELVQNGREKDVTAENKHEYLDLLFKYHMLGSIADQLLAFLTALYDVVPEGLLKLFDYQELELLMCGVPTLDVKDWRKHCDFKYRKPQHPTSKETQNVKWFWEILEKEFENQDRVRLLQFTTGTSRVPAQGFKALISSDGRVRKFTVLFSGLEPAVLLPRAHTCFNRLDIPVYKTKSRMLEYLKLIVQMDITGFSIE</sequence>
<dbReference type="AlphaFoldDB" id="A0A024GVJ9"/>
<dbReference type="Gene3D" id="3.30.2160.10">
    <property type="entry name" value="Hect, E3 ligase catalytic domain"/>
    <property type="match status" value="1"/>
</dbReference>
<dbReference type="PANTHER" id="PTHR11254:SF440">
    <property type="entry name" value="E3 UBIQUITIN-PROTEIN LIGASE NEDD-4"/>
    <property type="match status" value="1"/>
</dbReference>
<keyword evidence="11" id="KW-1133">Transmembrane helix</keyword>
<dbReference type="PROSITE" id="PS50199">
    <property type="entry name" value="ZF_RANBP2_2"/>
    <property type="match status" value="1"/>
</dbReference>
<keyword evidence="8" id="KW-0862">Zinc</keyword>
<dbReference type="EC" id="2.3.2.26" evidence="3"/>
<keyword evidence="11" id="KW-0472">Membrane</keyword>
<dbReference type="InterPro" id="IPR035983">
    <property type="entry name" value="Hect_E3_ubiquitin_ligase"/>
</dbReference>
<keyword evidence="6 10" id="KW-0863">Zinc-finger</keyword>
<dbReference type="GO" id="GO:0061630">
    <property type="term" value="F:ubiquitin protein ligase activity"/>
    <property type="evidence" value="ECO:0007669"/>
    <property type="project" value="UniProtKB-EC"/>
</dbReference>
<dbReference type="PANTHER" id="PTHR11254">
    <property type="entry name" value="HECT DOMAIN UBIQUITIN-PROTEIN LIGASE"/>
    <property type="match status" value="1"/>
</dbReference>
<feature type="active site" description="Glycyl thioester intermediate" evidence="9">
    <location>
        <position position="677"/>
    </location>
</feature>
<dbReference type="GO" id="GO:0008270">
    <property type="term" value="F:zinc ion binding"/>
    <property type="evidence" value="ECO:0007669"/>
    <property type="project" value="UniProtKB-KW"/>
</dbReference>
<keyword evidence="15" id="KW-1185">Reference proteome</keyword>
<comment type="pathway">
    <text evidence="2">Protein modification; protein ubiquitination.</text>
</comment>
<dbReference type="Proteomes" id="UP000053237">
    <property type="component" value="Unassembled WGS sequence"/>
</dbReference>
<gene>
    <name evidence="14" type="ORF">BN9_127520</name>
</gene>
<comment type="catalytic activity">
    <reaction evidence="1">
        <text>S-ubiquitinyl-[E2 ubiquitin-conjugating enzyme]-L-cysteine + [acceptor protein]-L-lysine = [E2 ubiquitin-conjugating enzyme]-L-cysteine + N(6)-ubiquitinyl-[acceptor protein]-L-lysine.</text>
        <dbReference type="EC" id="2.3.2.26"/>
    </reaction>
</comment>
<dbReference type="EMBL" id="CAIX01000946">
    <property type="protein sequence ID" value="CCI50663.1"/>
    <property type="molecule type" value="Genomic_DNA"/>
</dbReference>
<evidence type="ECO:0000256" key="8">
    <source>
        <dbReference type="ARBA" id="ARBA00022833"/>
    </source>
</evidence>
<keyword evidence="11" id="KW-0812">Transmembrane</keyword>
<evidence type="ECO:0000256" key="4">
    <source>
        <dbReference type="ARBA" id="ARBA00022679"/>
    </source>
</evidence>
<evidence type="ECO:0000256" key="3">
    <source>
        <dbReference type="ARBA" id="ARBA00012485"/>
    </source>
</evidence>
<reference evidence="14 15" key="1">
    <citation type="submission" date="2012-05" db="EMBL/GenBank/DDBJ databases">
        <title>Recombination and specialization in a pathogen metapopulation.</title>
        <authorList>
            <person name="Gardiner A."/>
            <person name="Kemen E."/>
            <person name="Schultz-Larsen T."/>
            <person name="MacLean D."/>
            <person name="Van Oosterhout C."/>
            <person name="Jones J.D.G."/>
        </authorList>
    </citation>
    <scope>NUCLEOTIDE SEQUENCE [LARGE SCALE GENOMIC DNA]</scope>
    <source>
        <strain evidence="14 15">Ac Nc2</strain>
    </source>
</reference>
<dbReference type="InParanoid" id="A0A024GVJ9"/>
<dbReference type="InterPro" id="IPR001876">
    <property type="entry name" value="Znf_RanBP2"/>
</dbReference>
<keyword evidence="5" id="KW-0479">Metal-binding</keyword>
<dbReference type="Pfam" id="PF00632">
    <property type="entry name" value="HECT"/>
    <property type="match status" value="1"/>
</dbReference>
<keyword evidence="7 9" id="KW-0833">Ubl conjugation pathway</keyword>
<dbReference type="Gene3D" id="3.90.1750.10">
    <property type="entry name" value="Hect, E3 ligase catalytic domains"/>
    <property type="match status" value="1"/>
</dbReference>
<dbReference type="SUPFAM" id="SSF56204">
    <property type="entry name" value="Hect, E3 ligase catalytic domain"/>
    <property type="match status" value="1"/>
</dbReference>
<dbReference type="SMART" id="SM00119">
    <property type="entry name" value="HECTc"/>
    <property type="match status" value="1"/>
</dbReference>
<dbReference type="OrthoDB" id="8068875at2759"/>
<name>A0A024GVJ9_9STRA</name>
<dbReference type="Gene3D" id="3.30.2410.10">
    <property type="entry name" value="Hect, E3 ligase catalytic domain"/>
    <property type="match status" value="1"/>
</dbReference>
<evidence type="ECO:0000313" key="15">
    <source>
        <dbReference type="Proteomes" id="UP000053237"/>
    </source>
</evidence>
<accession>A0A024GVJ9</accession>
<organism evidence="14 15">
    <name type="scientific">Albugo candida</name>
    <dbReference type="NCBI Taxonomy" id="65357"/>
    <lineage>
        <taxon>Eukaryota</taxon>
        <taxon>Sar</taxon>
        <taxon>Stramenopiles</taxon>
        <taxon>Oomycota</taxon>
        <taxon>Peronosporomycetes</taxon>
        <taxon>Albuginales</taxon>
        <taxon>Albuginaceae</taxon>
        <taxon>Albugo</taxon>
    </lineage>
</organism>
<dbReference type="CDD" id="cd00078">
    <property type="entry name" value="HECTc"/>
    <property type="match status" value="1"/>
</dbReference>
<proteinExistence type="predicted"/>
<dbReference type="GO" id="GO:0006511">
    <property type="term" value="P:ubiquitin-dependent protein catabolic process"/>
    <property type="evidence" value="ECO:0007669"/>
    <property type="project" value="TreeGrafter"/>
</dbReference>
<dbReference type="InterPro" id="IPR036443">
    <property type="entry name" value="Znf_RanBP2_sf"/>
</dbReference>
<evidence type="ECO:0000256" key="7">
    <source>
        <dbReference type="ARBA" id="ARBA00022786"/>
    </source>
</evidence>
<dbReference type="Gene3D" id="2.30.30.380">
    <property type="entry name" value="Zn-finger domain of Sec23/24"/>
    <property type="match status" value="1"/>
</dbReference>
<feature type="domain" description="RanBP2-type" evidence="12">
    <location>
        <begin position="69"/>
        <end position="98"/>
    </location>
</feature>
<feature type="transmembrane region" description="Helical" evidence="11">
    <location>
        <begin position="6"/>
        <end position="27"/>
    </location>
</feature>
<protein>
    <recommendedName>
        <fullName evidence="3">HECT-type E3 ubiquitin transferase</fullName>
        <ecNumber evidence="3">2.3.2.26</ecNumber>
    </recommendedName>
</protein>
<evidence type="ECO:0000259" key="13">
    <source>
        <dbReference type="PROSITE" id="PS50237"/>
    </source>
</evidence>
<dbReference type="FunFam" id="3.30.2410.10:FF:000009">
    <property type="entry name" value="Probable E3 ubiquitin-protein ligase HECTD2"/>
    <property type="match status" value="1"/>
</dbReference>
<evidence type="ECO:0000256" key="6">
    <source>
        <dbReference type="ARBA" id="ARBA00022771"/>
    </source>
</evidence>
<feature type="domain" description="HECT" evidence="13">
    <location>
        <begin position="350"/>
        <end position="710"/>
    </location>
</feature>